<proteinExistence type="predicted"/>
<evidence type="ECO:0000313" key="2">
    <source>
        <dbReference type="Proteomes" id="UP000298860"/>
    </source>
</evidence>
<protein>
    <recommendedName>
        <fullName evidence="3">Beta protein</fullName>
    </recommendedName>
</protein>
<organism evidence="1 2">
    <name type="scientific">Gandjariella thermophila</name>
    <dbReference type="NCBI Taxonomy" id="1931992"/>
    <lineage>
        <taxon>Bacteria</taxon>
        <taxon>Bacillati</taxon>
        <taxon>Actinomycetota</taxon>
        <taxon>Actinomycetes</taxon>
        <taxon>Pseudonocardiales</taxon>
        <taxon>Pseudonocardiaceae</taxon>
        <taxon>Gandjariella</taxon>
    </lineage>
</organism>
<sequence>MGDNGWSYVPILKSKAAEFEALKHLRRATVDMIMPLIDVVLPNPTRSKPPATRPDPAALALDLLGNWHLRRRIAVDVGPLGQTDAGPALIVEIARRTHGYQLRVVPTVHFSDPPDTVDALREAARLLGHGACLRVTAEDLYQHPGDLAVWTDGLLDDLEMQPDEIDLVFDVGTLRNDTQVDQSITTCRTHLGSLAHTDRWRSITVASGAFPQDLSEVEPWEVTELPRREITLWSALQDPRLPLRRRPGFGDYGIDHPPRRQPVPARPAPNVRYAVDGRWLVLRGTRTDPDGNAQFHKVCGELVHLPEWCGDDFSWGDGQIAASARRDIGPGIARSWRSYGTNHHIEFVVHRLRTTGRP</sequence>
<evidence type="ECO:0000313" key="1">
    <source>
        <dbReference type="EMBL" id="GDY33046.1"/>
    </source>
</evidence>
<keyword evidence="2" id="KW-1185">Reference proteome</keyword>
<dbReference type="Pfam" id="PF14350">
    <property type="entry name" value="Beta_protein"/>
    <property type="match status" value="1"/>
</dbReference>
<comment type="caution">
    <text evidence="1">The sequence shown here is derived from an EMBL/GenBank/DDBJ whole genome shotgun (WGS) entry which is preliminary data.</text>
</comment>
<dbReference type="AlphaFoldDB" id="A0A4D4JF81"/>
<name>A0A4D4JF81_9PSEU</name>
<evidence type="ECO:0008006" key="3">
    <source>
        <dbReference type="Google" id="ProtNLM"/>
    </source>
</evidence>
<gene>
    <name evidence="1" type="ORF">GTS_46790</name>
</gene>
<dbReference type="Proteomes" id="UP000298860">
    <property type="component" value="Unassembled WGS sequence"/>
</dbReference>
<reference evidence="2" key="1">
    <citation type="submission" date="2019-04" db="EMBL/GenBank/DDBJ databases">
        <title>Draft genome sequence of Pseudonocardiaceae bacterium SL3-2-4.</title>
        <authorList>
            <person name="Ningsih F."/>
            <person name="Yokota A."/>
            <person name="Sakai Y."/>
            <person name="Nanatani K."/>
            <person name="Yabe S."/>
            <person name="Oetari A."/>
            <person name="Sjamsuridzal W."/>
        </authorList>
    </citation>
    <scope>NUCLEOTIDE SEQUENCE [LARGE SCALE GENOMIC DNA]</scope>
    <source>
        <strain evidence="2">SL3-2-4</strain>
    </source>
</reference>
<dbReference type="EMBL" id="BJFL01000033">
    <property type="protein sequence ID" value="GDY33046.1"/>
    <property type="molecule type" value="Genomic_DNA"/>
</dbReference>
<accession>A0A4D4JF81</accession>
<dbReference type="InterPro" id="IPR025683">
    <property type="entry name" value="Protein_beta"/>
</dbReference>